<proteinExistence type="predicted"/>
<dbReference type="EMBL" id="DVNZ01000207">
    <property type="protein sequence ID" value="HIU94797.1"/>
    <property type="molecule type" value="Genomic_DNA"/>
</dbReference>
<gene>
    <name evidence="1" type="ORF">IAD24_06515</name>
</gene>
<reference evidence="1" key="1">
    <citation type="submission" date="2020-10" db="EMBL/GenBank/DDBJ databases">
        <authorList>
            <person name="Gilroy R."/>
        </authorList>
    </citation>
    <scope>NUCLEOTIDE SEQUENCE</scope>
    <source>
        <strain evidence="1">ChiGjej2B2-16831</strain>
    </source>
</reference>
<dbReference type="Proteomes" id="UP000824128">
    <property type="component" value="Unassembled WGS sequence"/>
</dbReference>
<accession>A0A9D1SU05</accession>
<dbReference type="AlphaFoldDB" id="A0A9D1SU05"/>
<protein>
    <submittedName>
        <fullName evidence="1">Uncharacterized protein</fullName>
    </submittedName>
</protein>
<reference evidence="1" key="2">
    <citation type="journal article" date="2021" name="PeerJ">
        <title>Extensive microbial diversity within the chicken gut microbiome revealed by metagenomics and culture.</title>
        <authorList>
            <person name="Gilroy R."/>
            <person name="Ravi A."/>
            <person name="Getino M."/>
            <person name="Pursley I."/>
            <person name="Horton D.L."/>
            <person name="Alikhan N.F."/>
            <person name="Baker D."/>
            <person name="Gharbi K."/>
            <person name="Hall N."/>
            <person name="Watson M."/>
            <person name="Adriaenssens E.M."/>
            <person name="Foster-Nyarko E."/>
            <person name="Jarju S."/>
            <person name="Secka A."/>
            <person name="Antonio M."/>
            <person name="Oren A."/>
            <person name="Chaudhuri R.R."/>
            <person name="La Ragione R."/>
            <person name="Hildebrand F."/>
            <person name="Pallen M.J."/>
        </authorList>
    </citation>
    <scope>NUCLEOTIDE SEQUENCE</scope>
    <source>
        <strain evidence="1">ChiGjej2B2-16831</strain>
    </source>
</reference>
<evidence type="ECO:0000313" key="2">
    <source>
        <dbReference type="Proteomes" id="UP000824128"/>
    </source>
</evidence>
<name>A0A9D1SU05_9FIRM</name>
<evidence type="ECO:0000313" key="1">
    <source>
        <dbReference type="EMBL" id="HIU94797.1"/>
    </source>
</evidence>
<sequence>MNCLLGLPLDTAVSRLTGEGIAVHTQELSCRKPQQGGSLRVVRQLALADGSALLTYARFCTEAGAGGRAAEDEDT</sequence>
<organism evidence="1 2">
    <name type="scientific">Candidatus Aphodomorpha intestinavium</name>
    <dbReference type="NCBI Taxonomy" id="2840672"/>
    <lineage>
        <taxon>Bacteria</taxon>
        <taxon>Bacillati</taxon>
        <taxon>Bacillota</taxon>
        <taxon>Clostridia</taxon>
        <taxon>Eubacteriales</taxon>
        <taxon>Candidatus Aphodomorpha</taxon>
    </lineage>
</organism>
<comment type="caution">
    <text evidence="1">The sequence shown here is derived from an EMBL/GenBank/DDBJ whole genome shotgun (WGS) entry which is preliminary data.</text>
</comment>